<organism evidence="10 11">
    <name type="scientific">Pseudonaja textilis</name>
    <name type="common">Eastern brown snake</name>
    <dbReference type="NCBI Taxonomy" id="8673"/>
    <lineage>
        <taxon>Eukaryota</taxon>
        <taxon>Metazoa</taxon>
        <taxon>Chordata</taxon>
        <taxon>Craniata</taxon>
        <taxon>Vertebrata</taxon>
        <taxon>Euteleostomi</taxon>
        <taxon>Lepidosauria</taxon>
        <taxon>Squamata</taxon>
        <taxon>Bifurcata</taxon>
        <taxon>Unidentata</taxon>
        <taxon>Episquamata</taxon>
        <taxon>Toxicofera</taxon>
        <taxon>Serpentes</taxon>
        <taxon>Colubroidea</taxon>
        <taxon>Elapidae</taxon>
        <taxon>Hydrophiinae</taxon>
        <taxon>Pseudonaja</taxon>
    </lineage>
</organism>
<name>A0A670XZV1_PSETE</name>
<evidence type="ECO:0000313" key="11">
    <source>
        <dbReference type="Proteomes" id="UP000472273"/>
    </source>
</evidence>
<dbReference type="GO" id="GO:0005576">
    <property type="term" value="C:extracellular region"/>
    <property type="evidence" value="ECO:0007669"/>
    <property type="project" value="UniProtKB-SubCell"/>
</dbReference>
<evidence type="ECO:0000256" key="5">
    <source>
        <dbReference type="ARBA" id="ARBA00023030"/>
    </source>
</evidence>
<reference evidence="10" key="1">
    <citation type="submission" date="2025-08" db="UniProtKB">
        <authorList>
            <consortium name="Ensembl"/>
        </authorList>
    </citation>
    <scope>IDENTIFICATION</scope>
</reference>
<dbReference type="Ensembl" id="ENSPTXT00000001932.1">
    <property type="protein sequence ID" value="ENSPTXP00000001880.1"/>
    <property type="gene ID" value="ENSPTXG00000001495.1"/>
</dbReference>
<keyword evidence="6" id="KW-1015">Disulfide bond</keyword>
<evidence type="ECO:0000256" key="3">
    <source>
        <dbReference type="ARBA" id="ARBA00022525"/>
    </source>
</evidence>
<reference evidence="10" key="2">
    <citation type="submission" date="2025-09" db="UniProtKB">
        <authorList>
            <consortium name="Ensembl"/>
        </authorList>
    </citation>
    <scope>IDENTIFICATION</scope>
</reference>
<protein>
    <recommendedName>
        <fullName evidence="9">TGF-beta family profile domain-containing protein</fullName>
    </recommendedName>
</protein>
<evidence type="ECO:0000313" key="10">
    <source>
        <dbReference type="Ensembl" id="ENSPTXP00000001880.1"/>
    </source>
</evidence>
<dbReference type="InterPro" id="IPR043401">
    <property type="entry name" value="GDNF_fam"/>
</dbReference>
<dbReference type="Gene3D" id="2.10.90.10">
    <property type="entry name" value="Cystine-knot cytokines"/>
    <property type="match status" value="1"/>
</dbReference>
<dbReference type="Proteomes" id="UP000472273">
    <property type="component" value="Unplaced"/>
</dbReference>
<dbReference type="Pfam" id="PF00019">
    <property type="entry name" value="TGF_beta"/>
    <property type="match status" value="1"/>
</dbReference>
<keyword evidence="11" id="KW-1185">Reference proteome</keyword>
<dbReference type="GO" id="GO:0030116">
    <property type="term" value="F:glial cell-derived neurotrophic factor receptor binding"/>
    <property type="evidence" value="ECO:0007669"/>
    <property type="project" value="InterPro"/>
</dbReference>
<sequence>YLLRFEVAVCLTILIHSRGLFEGWQYCLWYPSPFFLPGKNVAMQDLNTSELLRTAHSPSHSRNAKRNPRRSGRGTCRLHSRALNVQDLGLGYKTEEVVLFKYCSGSCESSITNYDQILNYIMQKGLVPAEKDFVSKPCCRPLRFENFSFLDIYNVWQNVEKGSAAACGCVG</sequence>
<evidence type="ECO:0000256" key="6">
    <source>
        <dbReference type="ARBA" id="ARBA00023157"/>
    </source>
</evidence>
<comment type="similarity">
    <text evidence="2">Belongs to the TGF-beta family. GDNF subfamily.</text>
</comment>
<evidence type="ECO:0000256" key="4">
    <source>
        <dbReference type="ARBA" id="ARBA00022729"/>
    </source>
</evidence>
<keyword evidence="4" id="KW-0732">Signal</keyword>
<comment type="subcellular location">
    <subcellularLocation>
        <location evidence="1">Secreted</location>
    </subcellularLocation>
</comment>
<keyword evidence="3" id="KW-0964">Secreted</keyword>
<dbReference type="PROSITE" id="PS51362">
    <property type="entry name" value="TGF_BETA_2"/>
    <property type="match status" value="1"/>
</dbReference>
<dbReference type="InterPro" id="IPR001839">
    <property type="entry name" value="TGF-b_C"/>
</dbReference>
<dbReference type="GO" id="GO:0030971">
    <property type="term" value="F:receptor tyrosine kinase binding"/>
    <property type="evidence" value="ECO:0007669"/>
    <property type="project" value="InterPro"/>
</dbReference>
<feature type="compositionally biased region" description="Basic residues" evidence="8">
    <location>
        <begin position="62"/>
        <end position="73"/>
    </location>
</feature>
<dbReference type="GO" id="GO:0048731">
    <property type="term" value="P:system development"/>
    <property type="evidence" value="ECO:0007669"/>
    <property type="project" value="UniProtKB-ARBA"/>
</dbReference>
<proteinExistence type="inferred from homology"/>
<feature type="domain" description="TGF-beta family profile" evidence="9">
    <location>
        <begin position="53"/>
        <end position="170"/>
    </location>
</feature>
<dbReference type="GO" id="GO:0008083">
    <property type="term" value="F:growth factor activity"/>
    <property type="evidence" value="ECO:0007669"/>
    <property type="project" value="UniProtKB-KW"/>
</dbReference>
<evidence type="ECO:0000256" key="1">
    <source>
        <dbReference type="ARBA" id="ARBA00004613"/>
    </source>
</evidence>
<dbReference type="InterPro" id="IPR029034">
    <property type="entry name" value="Cystine-knot_cytokine"/>
</dbReference>
<dbReference type="GeneTree" id="ENSGT00950000182993"/>
<accession>A0A670XZV1</accession>
<evidence type="ECO:0000256" key="8">
    <source>
        <dbReference type="SAM" id="MobiDB-lite"/>
    </source>
</evidence>
<dbReference type="AlphaFoldDB" id="A0A670XZV1"/>
<evidence type="ECO:0000259" key="9">
    <source>
        <dbReference type="PROSITE" id="PS51362"/>
    </source>
</evidence>
<keyword evidence="5 7" id="KW-0339">Growth factor</keyword>
<evidence type="ECO:0000256" key="7">
    <source>
        <dbReference type="RuleBase" id="RU000354"/>
    </source>
</evidence>
<feature type="region of interest" description="Disordered" evidence="8">
    <location>
        <begin position="54"/>
        <end position="73"/>
    </location>
</feature>
<evidence type="ECO:0000256" key="2">
    <source>
        <dbReference type="ARBA" id="ARBA00009832"/>
    </source>
</evidence>
<dbReference type="OMA" id="CCRPVEY"/>
<dbReference type="PANTHER" id="PTHR12173">
    <property type="entry name" value="GDNF SUBFAMILY OF TGF-BETA FAMILY"/>
    <property type="match status" value="1"/>
</dbReference>
<dbReference type="SUPFAM" id="SSF57501">
    <property type="entry name" value="Cystine-knot cytokines"/>
    <property type="match status" value="1"/>
</dbReference>